<sequence length="186" mass="18395">MKKRIVAIACAAALMLALPTLAWAAPSPSNNGTATGSNGVTAVVKAGSGTIESVASTTTQASNVPAGTDIVASFEVTGDATNVDLTFNVGTQYAGHAFTVYVQHTDGTTETLTGTVAADGTITIHVDKLSIFSIAIGDKVADTAAANTGAKSPQTGVDLGTVAGATVVTAIAAGAVFVALRKKVTE</sequence>
<keyword evidence="1" id="KW-0812">Transmembrane</keyword>
<keyword evidence="1" id="KW-1133">Transmembrane helix</keyword>
<proteinExistence type="predicted"/>
<dbReference type="Proteomes" id="UP000468327">
    <property type="component" value="Unassembled WGS sequence"/>
</dbReference>
<comment type="caution">
    <text evidence="3">The sequence shown here is derived from an EMBL/GenBank/DDBJ whole genome shotgun (WGS) entry which is preliminary data.</text>
</comment>
<feature type="transmembrane region" description="Helical" evidence="1">
    <location>
        <begin position="159"/>
        <end position="180"/>
    </location>
</feature>
<feature type="chain" id="PRO_5027030098" description="LPXTG cell wall anchor domain-containing protein" evidence="2">
    <location>
        <begin position="25"/>
        <end position="186"/>
    </location>
</feature>
<evidence type="ECO:0008006" key="5">
    <source>
        <dbReference type="Google" id="ProtNLM"/>
    </source>
</evidence>
<keyword evidence="2" id="KW-0732">Signal</keyword>
<keyword evidence="4" id="KW-1185">Reference proteome</keyword>
<dbReference type="EMBL" id="WPOC01000002">
    <property type="protein sequence ID" value="MVN14178.1"/>
    <property type="molecule type" value="Genomic_DNA"/>
</dbReference>
<dbReference type="RefSeq" id="WP_143412744.1">
    <property type="nucleotide sequence ID" value="NZ_DBFAKL010000101.1"/>
</dbReference>
<evidence type="ECO:0000256" key="1">
    <source>
        <dbReference type="SAM" id="Phobius"/>
    </source>
</evidence>
<evidence type="ECO:0000313" key="3">
    <source>
        <dbReference type="EMBL" id="MVN14178.1"/>
    </source>
</evidence>
<gene>
    <name evidence="3" type="ORF">GO738_02225</name>
</gene>
<feature type="signal peptide" evidence="2">
    <location>
        <begin position="1"/>
        <end position="24"/>
    </location>
</feature>
<evidence type="ECO:0000313" key="4">
    <source>
        <dbReference type="Proteomes" id="UP000468327"/>
    </source>
</evidence>
<keyword evidence="1" id="KW-0472">Membrane</keyword>
<evidence type="ECO:0000256" key="2">
    <source>
        <dbReference type="SAM" id="SignalP"/>
    </source>
</evidence>
<organism evidence="3 4">
    <name type="scientific">Gordonibacter urolithinfaciens</name>
    <dbReference type="NCBI Taxonomy" id="1335613"/>
    <lineage>
        <taxon>Bacteria</taxon>
        <taxon>Bacillati</taxon>
        <taxon>Actinomycetota</taxon>
        <taxon>Coriobacteriia</taxon>
        <taxon>Eggerthellales</taxon>
        <taxon>Eggerthellaceae</taxon>
        <taxon>Gordonibacter</taxon>
    </lineage>
</organism>
<protein>
    <recommendedName>
        <fullName evidence="5">LPXTG cell wall anchor domain-containing protein</fullName>
    </recommendedName>
</protein>
<reference evidence="3 4" key="1">
    <citation type="submission" date="2019-11" db="EMBL/GenBank/DDBJ databases">
        <title>Whole genome shotgun sequencing (WGS) data from Adlercreutzia equolifaciens ResAG-91, Eggerthella lenta MRI-F36, MRI-F37, MRI-F40, ResAG-49, ResAG-88, ResAG-121, ResAG-145, and Gordonibacter sp. ResAG-5, ResAG-26, ResAG-43, ResAG-50, ResAG-59.</title>
        <authorList>
            <person name="Stoll D.A."/>
            <person name="Danylec N."/>
            <person name="Franz C.M.A.P."/>
            <person name="Huch M."/>
        </authorList>
    </citation>
    <scope>NUCLEOTIDE SEQUENCE [LARGE SCALE GENOMIC DNA]</scope>
    <source>
        <strain evidence="3 4">ResAG-59</strain>
    </source>
</reference>
<accession>A0A6N8IEF2</accession>
<dbReference type="AlphaFoldDB" id="A0A6N8IEF2"/>
<name>A0A6N8IEF2_9ACTN</name>